<keyword evidence="7" id="KW-0325">Glycoprotein</keyword>
<evidence type="ECO:0000256" key="5">
    <source>
        <dbReference type="ARBA" id="ARBA00023134"/>
    </source>
</evidence>
<name>A0A6Q2ZIN0_ESOLU</name>
<dbReference type="PANTHER" id="PTHR43681">
    <property type="entry name" value="TRANSMEMBRANE GTPASE FZO"/>
    <property type="match status" value="1"/>
</dbReference>
<comment type="subcellular location">
    <subcellularLocation>
        <location evidence="1">Sarcoplasmic reticulum lumen</location>
    </subcellularLocation>
    <subcellularLocation>
        <location evidence="8">Sarcoplasmic reticulum membrane</location>
        <topology evidence="8">Peripheral membrane protein</topology>
    </subcellularLocation>
</comment>
<feature type="domain" description="Dynamin-type G" evidence="12">
    <location>
        <begin position="89"/>
        <end position="330"/>
    </location>
</feature>
<keyword evidence="4" id="KW-0703">Sarcoplasmic reticulum</keyword>
<evidence type="ECO:0000256" key="11">
    <source>
        <dbReference type="SAM" id="SignalP"/>
    </source>
</evidence>
<evidence type="ECO:0000256" key="7">
    <source>
        <dbReference type="ARBA" id="ARBA00023180"/>
    </source>
</evidence>
<dbReference type="CDD" id="cd09913">
    <property type="entry name" value="EHD"/>
    <property type="match status" value="1"/>
</dbReference>
<reference evidence="13" key="4">
    <citation type="submission" date="2025-09" db="UniProtKB">
        <authorList>
            <consortium name="Ensembl"/>
        </authorList>
    </citation>
    <scope>IDENTIFICATION</scope>
</reference>
<evidence type="ECO:0000313" key="13">
    <source>
        <dbReference type="Ensembl" id="ENSELUP00000077405.1"/>
    </source>
</evidence>
<dbReference type="Bgee" id="ENSELUG00000022266">
    <property type="expression patterns" value="Expressed in muscle tissue and 9 other cell types or tissues"/>
</dbReference>
<dbReference type="Pfam" id="PF16880">
    <property type="entry name" value="EHD_N"/>
    <property type="match status" value="1"/>
</dbReference>
<evidence type="ECO:0000256" key="10">
    <source>
        <dbReference type="SAM" id="MobiDB-lite"/>
    </source>
</evidence>
<evidence type="ECO:0000256" key="4">
    <source>
        <dbReference type="ARBA" id="ARBA00022951"/>
    </source>
</evidence>
<dbReference type="Proteomes" id="UP000265140">
    <property type="component" value="Chromosome 9"/>
</dbReference>
<dbReference type="Pfam" id="PF00350">
    <property type="entry name" value="Dynamin_N"/>
    <property type="match status" value="1"/>
</dbReference>
<evidence type="ECO:0000256" key="6">
    <source>
        <dbReference type="ARBA" id="ARBA00023136"/>
    </source>
</evidence>
<protein>
    <recommendedName>
        <fullName evidence="9">Sarcalumenin</fullName>
    </recommendedName>
</protein>
<reference evidence="14" key="1">
    <citation type="journal article" date="2014" name="PLoS ONE">
        <title>The genome and linkage map of the northern pike (Esox lucius): conserved synteny revealed between the salmonid sister group and the Neoteleostei.</title>
        <authorList>
            <person name="Rondeau E.B."/>
            <person name="Minkley D.R."/>
            <person name="Leong J.S."/>
            <person name="Messmer A.M."/>
            <person name="Jantzen J.R."/>
            <person name="von Schalburg K.R."/>
            <person name="Lemon C."/>
            <person name="Bird N.H."/>
            <person name="Koop B.F."/>
        </authorList>
    </citation>
    <scope>NUCLEOTIDE SEQUENCE</scope>
</reference>
<dbReference type="Gene3D" id="1.10.268.20">
    <property type="match status" value="1"/>
</dbReference>
<dbReference type="AlphaFoldDB" id="A0A6Q2ZIN0"/>
<organism evidence="13 14">
    <name type="scientific">Esox lucius</name>
    <name type="common">Northern pike</name>
    <dbReference type="NCBI Taxonomy" id="8010"/>
    <lineage>
        <taxon>Eukaryota</taxon>
        <taxon>Metazoa</taxon>
        <taxon>Chordata</taxon>
        <taxon>Craniata</taxon>
        <taxon>Vertebrata</taxon>
        <taxon>Euteleostomi</taxon>
        <taxon>Actinopterygii</taxon>
        <taxon>Neopterygii</taxon>
        <taxon>Teleostei</taxon>
        <taxon>Protacanthopterygii</taxon>
        <taxon>Esociformes</taxon>
        <taxon>Esocidae</taxon>
        <taxon>Esox</taxon>
    </lineage>
</organism>
<evidence type="ECO:0000256" key="8">
    <source>
        <dbReference type="ARBA" id="ARBA00060448"/>
    </source>
</evidence>
<keyword evidence="2 11" id="KW-0732">Signal</keyword>
<dbReference type="GO" id="GO:0033018">
    <property type="term" value="C:sarcoplasmic reticulum lumen"/>
    <property type="evidence" value="ECO:0007669"/>
    <property type="project" value="UniProtKB-SubCell"/>
</dbReference>
<dbReference type="SUPFAM" id="SSF52540">
    <property type="entry name" value="P-loop containing nucleoside triphosphate hydrolases"/>
    <property type="match status" value="1"/>
</dbReference>
<feature type="chain" id="PRO_5027595689" description="Sarcalumenin" evidence="11">
    <location>
        <begin position="16"/>
        <end position="476"/>
    </location>
</feature>
<reference evidence="13" key="2">
    <citation type="submission" date="2020-02" db="EMBL/GenBank/DDBJ databases">
        <title>Esox lucius (northern pike) genome, fEsoLuc1, primary haplotype.</title>
        <authorList>
            <person name="Myers G."/>
            <person name="Karagic N."/>
            <person name="Meyer A."/>
            <person name="Pippel M."/>
            <person name="Reichard M."/>
            <person name="Winkler S."/>
            <person name="Tracey A."/>
            <person name="Sims Y."/>
            <person name="Howe K."/>
            <person name="Rhie A."/>
            <person name="Formenti G."/>
            <person name="Durbin R."/>
            <person name="Fedrigo O."/>
            <person name="Jarvis E.D."/>
        </authorList>
    </citation>
    <scope>NUCLEOTIDE SEQUENCE [LARGE SCALE GENOMIC DNA]</scope>
</reference>
<proteinExistence type="predicted"/>
<dbReference type="InterPro" id="IPR045063">
    <property type="entry name" value="Dynamin_N"/>
</dbReference>
<dbReference type="InterPro" id="IPR027417">
    <property type="entry name" value="P-loop_NTPase"/>
</dbReference>
<evidence type="ECO:0000256" key="3">
    <source>
        <dbReference type="ARBA" id="ARBA00022741"/>
    </source>
</evidence>
<evidence type="ECO:0000256" key="1">
    <source>
        <dbReference type="ARBA" id="ARBA00004564"/>
    </source>
</evidence>
<evidence type="ECO:0000256" key="2">
    <source>
        <dbReference type="ARBA" id="ARBA00022729"/>
    </source>
</evidence>
<sequence>MLFLTIYPKLHVVFALVSTHMADEDATTTKLRDRSHIDNTLRLTTAEPTPEFSAALKKLQNIYHSAIKPLETAYKYNELRTHEVTDGEITSKPMVLFLGPWSVGKSSMINYLLGIHDTPQQLYTGAEPTTSEYTVVMHGEKSRTVEGIVMAADNSRSFSPLEKFGQGFLERLVGIEMPHKLLERVTLVDTPGIIENRKQQERGYPYSEVCQWFIDRADLIFLMFDPTKLDVGGELATLFKQMKGRESQIRIILNKADNLATQDLMRVYGALFWSMAPLINATEPPRVYVSSFWPSEYAADTNRQLFIQEEVSLLEDLNQVIENQLENKIAFIRQHAIRVRIHALLVDRYLHTYHEKLGWFSDPHEVFEDIVSDPDKFYIFKSILAKTNVSKFDLPDKEAYQDFFGINPPSGFKQLSSHCSWTSGCLIDNIEKVISVELPALLSSLGKKETPPPAKATPAPPPPLPETKPKNRWRKD</sequence>
<dbReference type="Ensembl" id="ENSELUT00000068734.2">
    <property type="protein sequence ID" value="ENSELUP00000077405.1"/>
    <property type="gene ID" value="ENSELUG00000022266.3"/>
</dbReference>
<dbReference type="Gene3D" id="3.40.50.300">
    <property type="entry name" value="P-loop containing nucleotide triphosphate hydrolases"/>
    <property type="match status" value="1"/>
</dbReference>
<dbReference type="PANTHER" id="PTHR43681:SF1">
    <property type="entry name" value="SARCALUMENIN"/>
    <property type="match status" value="1"/>
</dbReference>
<dbReference type="GO" id="GO:0033017">
    <property type="term" value="C:sarcoplasmic reticulum membrane"/>
    <property type="evidence" value="ECO:0007669"/>
    <property type="project" value="UniProtKB-SubCell"/>
</dbReference>
<feature type="compositionally biased region" description="Pro residues" evidence="10">
    <location>
        <begin position="451"/>
        <end position="466"/>
    </location>
</feature>
<dbReference type="PROSITE" id="PS51718">
    <property type="entry name" value="G_DYNAMIN_2"/>
    <property type="match status" value="1"/>
</dbReference>
<evidence type="ECO:0000313" key="14">
    <source>
        <dbReference type="Proteomes" id="UP000265140"/>
    </source>
</evidence>
<keyword evidence="3" id="KW-0547">Nucleotide-binding</keyword>
<feature type="signal peptide" evidence="11">
    <location>
        <begin position="1"/>
        <end position="15"/>
    </location>
</feature>
<dbReference type="GeneTree" id="ENSGT00940000157834"/>
<dbReference type="InterPro" id="IPR031692">
    <property type="entry name" value="EHD_N"/>
</dbReference>
<keyword evidence="5" id="KW-0342">GTP-binding</keyword>
<gene>
    <name evidence="13" type="primary">PDGFRA</name>
</gene>
<dbReference type="GO" id="GO:0005525">
    <property type="term" value="F:GTP binding"/>
    <property type="evidence" value="ECO:0007669"/>
    <property type="project" value="InterPro"/>
</dbReference>
<dbReference type="InterPro" id="IPR030381">
    <property type="entry name" value="G_DYNAMIN_dom"/>
</dbReference>
<dbReference type="InterPro" id="IPR051943">
    <property type="entry name" value="TRAFAC_Dynamin-like_GTPase"/>
</dbReference>
<reference evidence="13" key="3">
    <citation type="submission" date="2025-08" db="UniProtKB">
        <authorList>
            <consortium name="Ensembl"/>
        </authorList>
    </citation>
    <scope>IDENTIFICATION</scope>
</reference>
<evidence type="ECO:0000256" key="9">
    <source>
        <dbReference type="ARBA" id="ARBA00074933"/>
    </source>
</evidence>
<feature type="region of interest" description="Disordered" evidence="10">
    <location>
        <begin position="445"/>
        <end position="476"/>
    </location>
</feature>
<keyword evidence="6" id="KW-0472">Membrane</keyword>
<accession>A0A6Q2ZIN0</accession>
<dbReference type="FunFam" id="3.40.50.300:FF:000635">
    <property type="entry name" value="Sarcalumenin, putative"/>
    <property type="match status" value="1"/>
</dbReference>
<keyword evidence="14" id="KW-1185">Reference proteome</keyword>
<evidence type="ECO:0000259" key="12">
    <source>
        <dbReference type="PROSITE" id="PS51718"/>
    </source>
</evidence>